<dbReference type="SMART" id="SM01208">
    <property type="entry name" value="G5"/>
    <property type="match status" value="1"/>
</dbReference>
<dbReference type="Pfam" id="PF03990">
    <property type="entry name" value="DUF348"/>
    <property type="match status" value="3"/>
</dbReference>
<evidence type="ECO:0000313" key="5">
    <source>
        <dbReference type="EMBL" id="QGU06785.1"/>
    </source>
</evidence>
<dbReference type="Proteomes" id="UP000424462">
    <property type="component" value="Chromosome"/>
</dbReference>
<evidence type="ECO:0000259" key="4">
    <source>
        <dbReference type="PROSITE" id="PS51109"/>
    </source>
</evidence>
<sequence length="387" mass="39931" precursor="true">MGMQQKTKINRGGKSVSMRIAGGGVAAAVLVGGVSVAAAAQKDVIVDVNGEQIPVSTFAGDVQGALEAAGIQVGDQDLIYPAPSEQLSDATTINVRTAKPVALIIDGEELDLTSNALTVEELLAEVPGLHPAAKVSAATGDTIPAEGMTVEITKPKIIALKDGVETVYTSIPATTVAEVLEDRGITLGEHDRVTPALDAKIDHNTTISVDRVSIEEVTAEETFDVPTRYVEDPEAPVGEENIREWGKSGVKDVTRKITTVNGQVAEEIILNEQVTSEAIPAVIARGTKVAAPAAPAASSSAPSVGGGSVWDSLAQCESGGNWAINTGNGYQGGLQFSPSTWAAYGGTQFAAAANQASREQQIAVAEKVRAGQGWGAWPACTSKLGIR</sequence>
<dbReference type="InterPro" id="IPR007137">
    <property type="entry name" value="DUF348"/>
</dbReference>
<accession>A0A6B8W652</accession>
<evidence type="ECO:0000256" key="3">
    <source>
        <dbReference type="ARBA" id="ARBA00022801"/>
    </source>
</evidence>
<comment type="similarity">
    <text evidence="1">Belongs to the transglycosylase family. Rpf subfamily.</text>
</comment>
<dbReference type="InterPro" id="IPR023346">
    <property type="entry name" value="Lysozyme-like_dom_sf"/>
</dbReference>
<organism evidence="5 6">
    <name type="scientific">Corynebacterium occultum</name>
    <dbReference type="NCBI Taxonomy" id="2675219"/>
    <lineage>
        <taxon>Bacteria</taxon>
        <taxon>Bacillati</taxon>
        <taxon>Actinomycetota</taxon>
        <taxon>Actinomycetes</taxon>
        <taxon>Mycobacteriales</taxon>
        <taxon>Corynebacteriaceae</taxon>
        <taxon>Corynebacterium</taxon>
    </lineage>
</organism>
<dbReference type="EC" id="3.-.-.-" evidence="5"/>
<dbReference type="EMBL" id="CP046455">
    <property type="protein sequence ID" value="QGU06785.1"/>
    <property type="molecule type" value="Genomic_DNA"/>
</dbReference>
<dbReference type="GO" id="GO:0016787">
    <property type="term" value="F:hydrolase activity"/>
    <property type="evidence" value="ECO:0007669"/>
    <property type="project" value="UniProtKB-KW"/>
</dbReference>
<reference evidence="5 6" key="1">
    <citation type="submission" date="2019-11" db="EMBL/GenBank/DDBJ databases">
        <title>Complete genome sequence of Corynebacterium kalinowskii 1959, a novel Corynebacterium species isolated from soil of a small paddock in Vilsendorf, Germany.</title>
        <authorList>
            <person name="Schaffert L."/>
            <person name="Ruwe M."/>
            <person name="Milse J."/>
            <person name="Hanuschka K."/>
            <person name="Ortseifen V."/>
            <person name="Droste J."/>
            <person name="Brandt D."/>
            <person name="Schlueter L."/>
            <person name="Kutter Y."/>
            <person name="Vinke S."/>
            <person name="Viehoefer P."/>
            <person name="Jacob L."/>
            <person name="Luebke N.-C."/>
            <person name="Schulte-Berndt E."/>
            <person name="Hain C."/>
            <person name="Linder M."/>
            <person name="Schmidt P."/>
            <person name="Wollenschlaeger L."/>
            <person name="Luttermann T."/>
            <person name="Thieme E."/>
            <person name="Hassa J."/>
            <person name="Haak M."/>
            <person name="Wittchen M."/>
            <person name="Mentz A."/>
            <person name="Persicke M."/>
            <person name="Busche T."/>
            <person name="Ruckert C."/>
        </authorList>
    </citation>
    <scope>NUCLEOTIDE SEQUENCE [LARGE SCALE GENOMIC DNA]</scope>
    <source>
        <strain evidence="5 6">2039</strain>
    </source>
</reference>
<dbReference type="Gene3D" id="1.10.530.10">
    <property type="match status" value="1"/>
</dbReference>
<dbReference type="KEGG" id="cok:COCCU_04185"/>
<feature type="domain" description="G5" evidence="4">
    <location>
        <begin position="209"/>
        <end position="289"/>
    </location>
</feature>
<dbReference type="Gene3D" id="2.20.230.10">
    <property type="entry name" value="Resuscitation-promoting factor rpfb"/>
    <property type="match status" value="1"/>
</dbReference>
<dbReference type="AlphaFoldDB" id="A0A6B8W652"/>
<evidence type="ECO:0000256" key="2">
    <source>
        <dbReference type="ARBA" id="ARBA00022729"/>
    </source>
</evidence>
<keyword evidence="2" id="KW-0732">Signal</keyword>
<keyword evidence="3 5" id="KW-0378">Hydrolase</keyword>
<evidence type="ECO:0000256" key="1">
    <source>
        <dbReference type="ARBA" id="ARBA00010830"/>
    </source>
</evidence>
<proteinExistence type="inferred from homology"/>
<dbReference type="Pfam" id="PF07501">
    <property type="entry name" value="G5"/>
    <property type="match status" value="1"/>
</dbReference>
<dbReference type="SUPFAM" id="SSF53955">
    <property type="entry name" value="Lysozyme-like"/>
    <property type="match status" value="1"/>
</dbReference>
<dbReference type="PROSITE" id="PS51109">
    <property type="entry name" value="G5"/>
    <property type="match status" value="1"/>
</dbReference>
<protein>
    <submittedName>
        <fullName evidence="5">Resuscitation-promoting factor Rpf2</fullName>
        <ecNumber evidence="5">3.-.-.-</ecNumber>
    </submittedName>
</protein>
<evidence type="ECO:0000313" key="6">
    <source>
        <dbReference type="Proteomes" id="UP000424462"/>
    </source>
</evidence>
<name>A0A6B8W652_9CORY</name>
<gene>
    <name evidence="5" type="primary">rpf2</name>
    <name evidence="5" type="ORF">COCCU_04185</name>
</gene>
<keyword evidence="6" id="KW-1185">Reference proteome</keyword>
<dbReference type="InterPro" id="IPR011098">
    <property type="entry name" value="G5_dom"/>
</dbReference>
<dbReference type="CDD" id="cd13925">
    <property type="entry name" value="RPF"/>
    <property type="match status" value="1"/>
</dbReference>
<dbReference type="RefSeq" id="WP_156230361.1">
    <property type="nucleotide sequence ID" value="NZ_CP046455.1"/>
</dbReference>
<dbReference type="InterPro" id="IPR010618">
    <property type="entry name" value="RPF"/>
</dbReference>
<dbReference type="Pfam" id="PF06737">
    <property type="entry name" value="Transglycosylas"/>
    <property type="match status" value="1"/>
</dbReference>